<name>A0A3B5K5P2_TAKRU</name>
<evidence type="ECO:0000313" key="2">
    <source>
        <dbReference type="Proteomes" id="UP000005226"/>
    </source>
</evidence>
<reference evidence="1 2" key="1">
    <citation type="journal article" date="2011" name="Genome Biol. Evol.">
        <title>Integration of the genetic map and genome assembly of fugu facilitates insights into distinct features of genome evolution in teleosts and mammals.</title>
        <authorList>
            <person name="Kai W."/>
            <person name="Kikuchi K."/>
            <person name="Tohari S."/>
            <person name="Chew A.K."/>
            <person name="Tay A."/>
            <person name="Fujiwara A."/>
            <person name="Hosoya S."/>
            <person name="Suetake H."/>
            <person name="Naruse K."/>
            <person name="Brenner S."/>
            <person name="Suzuki Y."/>
            <person name="Venkatesh B."/>
        </authorList>
    </citation>
    <scope>NUCLEOTIDE SEQUENCE [LARGE SCALE GENOMIC DNA]</scope>
</reference>
<sequence length="154" mass="15759">GACVPGNVPCVPENVPCVPGNVPCVPQNVPCVPGNVPCVPGNVPCVPENVPCAPENVPCVPGNVPCVPGNAGVGGLWAPSQTKSLFWTCSLWSSGADGSQEQRGNAAVLLPLWTQTDAGRTTPETGRWTETPRGTLASGSITHNALCHQDGRVC</sequence>
<reference evidence="1" key="3">
    <citation type="submission" date="2025-09" db="UniProtKB">
        <authorList>
            <consortium name="Ensembl"/>
        </authorList>
    </citation>
    <scope>IDENTIFICATION</scope>
</reference>
<evidence type="ECO:0000313" key="1">
    <source>
        <dbReference type="Ensembl" id="ENSTRUP00000052951.2"/>
    </source>
</evidence>
<accession>A0A3B5K5P2</accession>
<keyword evidence="2" id="KW-1185">Reference proteome</keyword>
<dbReference type="Proteomes" id="UP000005226">
    <property type="component" value="Chromosome 8"/>
</dbReference>
<dbReference type="GeneTree" id="ENSGT01130000282113"/>
<protein>
    <submittedName>
        <fullName evidence="1">Uncharacterized protein</fullName>
    </submittedName>
</protein>
<dbReference type="InParanoid" id="A0A3B5K5P2"/>
<reference evidence="1" key="2">
    <citation type="submission" date="2025-08" db="UniProtKB">
        <authorList>
            <consortium name="Ensembl"/>
        </authorList>
    </citation>
    <scope>IDENTIFICATION</scope>
</reference>
<dbReference type="Ensembl" id="ENSTRUT00000057246.2">
    <property type="protein sequence ID" value="ENSTRUP00000052951.2"/>
    <property type="gene ID" value="ENSTRUG00000023787.2"/>
</dbReference>
<organism evidence="1 2">
    <name type="scientific">Takifugu rubripes</name>
    <name type="common">Japanese pufferfish</name>
    <name type="synonym">Fugu rubripes</name>
    <dbReference type="NCBI Taxonomy" id="31033"/>
    <lineage>
        <taxon>Eukaryota</taxon>
        <taxon>Metazoa</taxon>
        <taxon>Chordata</taxon>
        <taxon>Craniata</taxon>
        <taxon>Vertebrata</taxon>
        <taxon>Euteleostomi</taxon>
        <taxon>Actinopterygii</taxon>
        <taxon>Neopterygii</taxon>
        <taxon>Teleostei</taxon>
        <taxon>Neoteleostei</taxon>
        <taxon>Acanthomorphata</taxon>
        <taxon>Eupercaria</taxon>
        <taxon>Tetraodontiformes</taxon>
        <taxon>Tetradontoidea</taxon>
        <taxon>Tetraodontidae</taxon>
        <taxon>Takifugu</taxon>
    </lineage>
</organism>
<dbReference type="AlphaFoldDB" id="A0A3B5K5P2"/>
<proteinExistence type="predicted"/>